<reference evidence="1 2" key="1">
    <citation type="journal article" date="2016" name="Nat. Commun.">
        <title>Thousands of microbial genomes shed light on interconnected biogeochemical processes in an aquifer system.</title>
        <authorList>
            <person name="Anantharaman K."/>
            <person name="Brown C.T."/>
            <person name="Hug L.A."/>
            <person name="Sharon I."/>
            <person name="Castelle C.J."/>
            <person name="Probst A.J."/>
            <person name="Thomas B.C."/>
            <person name="Singh A."/>
            <person name="Wilkins M.J."/>
            <person name="Karaoz U."/>
            <person name="Brodie E.L."/>
            <person name="Williams K.H."/>
            <person name="Hubbard S.S."/>
            <person name="Banfield J.F."/>
        </authorList>
    </citation>
    <scope>NUCLEOTIDE SEQUENCE [LARGE SCALE GENOMIC DNA]</scope>
</reference>
<protein>
    <submittedName>
        <fullName evidence="1">Uncharacterized protein</fullName>
    </submittedName>
</protein>
<proteinExistence type="predicted"/>
<dbReference type="Proteomes" id="UP000176504">
    <property type="component" value="Unassembled WGS sequence"/>
</dbReference>
<dbReference type="AlphaFoldDB" id="A0A1F4VEZ0"/>
<dbReference type="EMBL" id="MEVI01000002">
    <property type="protein sequence ID" value="OGC55528.1"/>
    <property type="molecule type" value="Genomic_DNA"/>
</dbReference>
<organism evidence="1 2">
    <name type="scientific">candidate division WWE3 bacterium RIFCSPLOWO2_01_FULL_41_18</name>
    <dbReference type="NCBI Taxonomy" id="1802625"/>
    <lineage>
        <taxon>Bacteria</taxon>
        <taxon>Katanobacteria</taxon>
    </lineage>
</organism>
<evidence type="ECO:0000313" key="2">
    <source>
        <dbReference type="Proteomes" id="UP000176504"/>
    </source>
</evidence>
<evidence type="ECO:0000313" key="1">
    <source>
        <dbReference type="EMBL" id="OGC55528.1"/>
    </source>
</evidence>
<comment type="caution">
    <text evidence="1">The sequence shown here is derived from an EMBL/GenBank/DDBJ whole genome shotgun (WGS) entry which is preliminary data.</text>
</comment>
<name>A0A1F4VEZ0_UNCKA</name>
<gene>
    <name evidence="1" type="ORF">A3A78_01060</name>
</gene>
<accession>A0A1F4VEZ0</accession>
<sequence>MATDVQVRPDDINLQTTLRDTFGKWEAELAATIIVVFCRDRRGWVKFSSEDITRLAPGRDGILAQVGLEILVEKRWITKVEGDLLQVTPAFIERCHEKHPVIARA</sequence>